<dbReference type="AlphaFoldDB" id="A0A1Y1XC00"/>
<gene>
    <name evidence="1" type="ORF">K493DRAFT_320284</name>
</gene>
<proteinExistence type="predicted"/>
<comment type="caution">
    <text evidence="1">The sequence shown here is derived from an EMBL/GenBank/DDBJ whole genome shotgun (WGS) entry which is preliminary data.</text>
</comment>
<keyword evidence="2" id="KW-1185">Reference proteome</keyword>
<accession>A0A1Y1XC00</accession>
<evidence type="ECO:0000313" key="1">
    <source>
        <dbReference type="EMBL" id="ORX83247.1"/>
    </source>
</evidence>
<reference evidence="1 2" key="1">
    <citation type="submission" date="2016-07" db="EMBL/GenBank/DDBJ databases">
        <title>Pervasive Adenine N6-methylation of Active Genes in Fungi.</title>
        <authorList>
            <consortium name="DOE Joint Genome Institute"/>
            <person name="Mondo S.J."/>
            <person name="Dannebaum R.O."/>
            <person name="Kuo R.C."/>
            <person name="Labutti K."/>
            <person name="Haridas S."/>
            <person name="Kuo A."/>
            <person name="Salamov A."/>
            <person name="Ahrendt S.R."/>
            <person name="Lipzen A."/>
            <person name="Sullivan W."/>
            <person name="Andreopoulos W.B."/>
            <person name="Clum A."/>
            <person name="Lindquist E."/>
            <person name="Daum C."/>
            <person name="Ramamoorthy G.K."/>
            <person name="Gryganskyi A."/>
            <person name="Culley D."/>
            <person name="Magnuson J.K."/>
            <person name="James T.Y."/>
            <person name="O'Malley M.A."/>
            <person name="Stajich J.E."/>
            <person name="Spatafora J.W."/>
            <person name="Visel A."/>
            <person name="Grigoriev I.V."/>
        </authorList>
    </citation>
    <scope>NUCLEOTIDE SEQUENCE [LARGE SCALE GENOMIC DNA]</scope>
    <source>
        <strain evidence="1 2">CBS 931.73</strain>
    </source>
</reference>
<name>A0A1Y1XC00_9FUNG</name>
<protein>
    <submittedName>
        <fullName evidence="1">Uncharacterized protein</fullName>
    </submittedName>
</protein>
<evidence type="ECO:0000313" key="2">
    <source>
        <dbReference type="Proteomes" id="UP000193498"/>
    </source>
</evidence>
<organism evidence="1 2">
    <name type="scientific">Basidiobolus meristosporus CBS 931.73</name>
    <dbReference type="NCBI Taxonomy" id="1314790"/>
    <lineage>
        <taxon>Eukaryota</taxon>
        <taxon>Fungi</taxon>
        <taxon>Fungi incertae sedis</taxon>
        <taxon>Zoopagomycota</taxon>
        <taxon>Entomophthoromycotina</taxon>
        <taxon>Basidiobolomycetes</taxon>
        <taxon>Basidiobolales</taxon>
        <taxon>Basidiobolaceae</taxon>
        <taxon>Basidiobolus</taxon>
    </lineage>
</organism>
<dbReference type="Proteomes" id="UP000193498">
    <property type="component" value="Unassembled WGS sequence"/>
</dbReference>
<dbReference type="InParanoid" id="A0A1Y1XC00"/>
<dbReference type="EMBL" id="MCFE01000646">
    <property type="protein sequence ID" value="ORX83247.1"/>
    <property type="molecule type" value="Genomic_DNA"/>
</dbReference>
<sequence>MVFFYVNDVFLYFDIINRTRSCLRALIVHNGGPGYILEEAIKLKHRLFIKWLLLTVYLPKDYVLASAACFGDLFTLQYIVSLLGPKYKAYDTPAKLICILKAKLPLLEYLYQRNPSFRDAPINVGNCVIAGIRNSSKMCSWYLHNTHICPKINRAILVQGFLADDDLSGAIGFINDCHVGVLSKALADIPSVKEETLRWLIFTYSEETRLLGYIAKACSRLGYVDTLEILFNEPYNVHVVLDYFGQPYNLAVTQVLHKYGCVRNRIYNTLNFSGFGAYRSLCSHRTVFLHYLCRMTRRAYMHSRFLREEAENSFLFLAELAEVASANWLLEKCIIAAIECGFLRSLKMLLPCVRGSNMQRLTQRIAHSRALRCSTLEIVEYLGEFGIVQSISKYPLLAWCDLRQIRDLTGKGLLSMRRGWDPELEDVIRKSMIKLALRSSKFFYTRTRESLLEMIHPAYGERCTFEGFDDVVSSTKLVTFSTKYPLLRRTSVILKDAHDCLKEFNFELERMGTLLLLMECSNRLRVPRT</sequence>